<feature type="signal peptide" evidence="1">
    <location>
        <begin position="1"/>
        <end position="25"/>
    </location>
</feature>
<evidence type="ECO:0000313" key="2">
    <source>
        <dbReference type="EMBL" id="GGI52849.1"/>
    </source>
</evidence>
<evidence type="ECO:0000313" key="3">
    <source>
        <dbReference type="Proteomes" id="UP000627205"/>
    </source>
</evidence>
<sequence>MRTAGMTLTVSLTASLLLLQGAAIAQDRPATVEGAMVVGKQSGKLGAAAVSVGRATITGVNRERREITVKRAEGDEVTIPVDERVRNFDQIQVGDQIVLRQGETLVLSLKKVDGKGIRERSVKEQTTLAPLGAKPGIAASRDTRIVADVTDVDRKAGTVTLRGVHESRTLRVRDQQILAKVKKGDQVEALLQEGEALSVEAAPSR</sequence>
<dbReference type="EMBL" id="BMDP01000001">
    <property type="protein sequence ID" value="GGI52849.1"/>
    <property type="molecule type" value="Genomic_DNA"/>
</dbReference>
<reference evidence="2" key="1">
    <citation type="journal article" date="2014" name="Int. J. Syst. Evol. Microbiol.">
        <title>Complete genome sequence of Corynebacterium casei LMG S-19264T (=DSM 44701T), isolated from a smear-ripened cheese.</title>
        <authorList>
            <consortium name="US DOE Joint Genome Institute (JGI-PGF)"/>
            <person name="Walter F."/>
            <person name="Albersmeier A."/>
            <person name="Kalinowski J."/>
            <person name="Ruckert C."/>
        </authorList>
    </citation>
    <scope>NUCLEOTIDE SEQUENCE</scope>
    <source>
        <strain evidence="2">CCM 7664</strain>
    </source>
</reference>
<proteinExistence type="predicted"/>
<organism evidence="2 3">
    <name type="scientific">Oxalicibacterium solurbis</name>
    <dbReference type="NCBI Taxonomy" id="69280"/>
    <lineage>
        <taxon>Bacteria</taxon>
        <taxon>Pseudomonadati</taxon>
        <taxon>Pseudomonadota</taxon>
        <taxon>Betaproteobacteria</taxon>
        <taxon>Burkholderiales</taxon>
        <taxon>Oxalobacteraceae</taxon>
        <taxon>Oxalicibacterium</taxon>
    </lineage>
</organism>
<keyword evidence="1" id="KW-0732">Signal</keyword>
<evidence type="ECO:0008006" key="4">
    <source>
        <dbReference type="Google" id="ProtNLM"/>
    </source>
</evidence>
<dbReference type="Proteomes" id="UP000627205">
    <property type="component" value="Unassembled WGS sequence"/>
</dbReference>
<keyword evidence="3" id="KW-1185">Reference proteome</keyword>
<name>A0A8J3F499_9BURK</name>
<comment type="caution">
    <text evidence="2">The sequence shown here is derived from an EMBL/GenBank/DDBJ whole genome shotgun (WGS) entry which is preliminary data.</text>
</comment>
<accession>A0A8J3F499</accession>
<feature type="chain" id="PRO_5035269632" description="DUF5666 domain-containing protein" evidence="1">
    <location>
        <begin position="26"/>
        <end position="205"/>
    </location>
</feature>
<protein>
    <recommendedName>
        <fullName evidence="4">DUF5666 domain-containing protein</fullName>
    </recommendedName>
</protein>
<reference evidence="2" key="2">
    <citation type="submission" date="2020-09" db="EMBL/GenBank/DDBJ databases">
        <authorList>
            <person name="Sun Q."/>
            <person name="Sedlacek I."/>
        </authorList>
    </citation>
    <scope>NUCLEOTIDE SEQUENCE</scope>
    <source>
        <strain evidence="2">CCM 7664</strain>
    </source>
</reference>
<evidence type="ECO:0000256" key="1">
    <source>
        <dbReference type="SAM" id="SignalP"/>
    </source>
</evidence>
<gene>
    <name evidence="2" type="ORF">GCM10011430_00230</name>
</gene>
<dbReference type="AlphaFoldDB" id="A0A8J3F499"/>